<feature type="domain" description="KOW" evidence="9">
    <location>
        <begin position="121"/>
        <end position="148"/>
    </location>
</feature>
<evidence type="ECO:0000256" key="5">
    <source>
        <dbReference type="HAMAP-Rule" id="MF_00948"/>
    </source>
</evidence>
<evidence type="ECO:0000256" key="1">
    <source>
        <dbReference type="ARBA" id="ARBA00022472"/>
    </source>
</evidence>
<dbReference type="AlphaFoldDB" id="A0A350HCC2"/>
<dbReference type="EMBL" id="DMZY01000252">
    <property type="protein sequence ID" value="HAV93188.1"/>
    <property type="molecule type" value="Genomic_DNA"/>
</dbReference>
<dbReference type="HAMAP" id="MF_00948">
    <property type="entry name" value="NusG"/>
    <property type="match status" value="1"/>
</dbReference>
<name>A0A350HCC2_UNCW3</name>
<proteinExistence type="inferred from homology"/>
<dbReference type="InterPro" id="IPR015869">
    <property type="entry name" value="Transcrpt_antiterm_NusG_bac_CS"/>
</dbReference>
<protein>
    <recommendedName>
        <fullName evidence="5 6">Transcription termination/antitermination protein NusG</fullName>
    </recommendedName>
</protein>
<evidence type="ECO:0000313" key="10">
    <source>
        <dbReference type="EMBL" id="HAV93188.1"/>
    </source>
</evidence>
<dbReference type="InterPro" id="IPR005824">
    <property type="entry name" value="KOW"/>
</dbReference>
<organism evidence="10 11">
    <name type="scientific">candidate division WOR-3 bacterium</name>
    <dbReference type="NCBI Taxonomy" id="2052148"/>
    <lineage>
        <taxon>Bacteria</taxon>
        <taxon>Bacteria division WOR-3</taxon>
    </lineage>
</organism>
<evidence type="ECO:0000259" key="8">
    <source>
        <dbReference type="SMART" id="SM00738"/>
    </source>
</evidence>
<evidence type="ECO:0000256" key="2">
    <source>
        <dbReference type="ARBA" id="ARBA00022814"/>
    </source>
</evidence>
<keyword evidence="2 5" id="KW-0889">Transcription antitermination</keyword>
<sequence length="177" mass="20397">MEWFILQVYTGYEKKAKRLIEEELKTSNLENKIANVFIPAEFVGKIIKSKKVVVERNLYPGYVFIQMEDTKEMAQFIGSISALSTFISGRKKPVKLKPSEIKMVEELLKNKDSIREVLEIPFRAQDNIKIISGPFRDFNGVVEEIYPEREKMKVTVTIFGRSTPVELSFTQAELIGK</sequence>
<dbReference type="NCBIfam" id="TIGR00922">
    <property type="entry name" value="nusG"/>
    <property type="match status" value="1"/>
</dbReference>
<dbReference type="Gene3D" id="3.30.70.940">
    <property type="entry name" value="NusG, N-terminal domain"/>
    <property type="match status" value="1"/>
</dbReference>
<dbReference type="InterPro" id="IPR014722">
    <property type="entry name" value="Rib_uL2_dom2"/>
</dbReference>
<comment type="similarity">
    <text evidence="5 7">Belongs to the NusG family.</text>
</comment>
<dbReference type="Pfam" id="PF02357">
    <property type="entry name" value="NusG"/>
    <property type="match status" value="1"/>
</dbReference>
<dbReference type="SMART" id="SM00739">
    <property type="entry name" value="KOW"/>
    <property type="match status" value="1"/>
</dbReference>
<keyword evidence="1 5" id="KW-0806">Transcription termination</keyword>
<dbReference type="PROSITE" id="PS01014">
    <property type="entry name" value="NUSG"/>
    <property type="match status" value="1"/>
</dbReference>
<dbReference type="InterPro" id="IPR006645">
    <property type="entry name" value="NGN-like_dom"/>
</dbReference>
<dbReference type="PANTHER" id="PTHR30265:SF2">
    <property type="entry name" value="TRANSCRIPTION TERMINATION_ANTITERMINATION PROTEIN NUSG"/>
    <property type="match status" value="1"/>
</dbReference>
<keyword evidence="3 5" id="KW-0805">Transcription regulation</keyword>
<dbReference type="GO" id="GO:0006354">
    <property type="term" value="P:DNA-templated transcription elongation"/>
    <property type="evidence" value="ECO:0007669"/>
    <property type="project" value="UniProtKB-UniRule"/>
</dbReference>
<dbReference type="Pfam" id="PF00467">
    <property type="entry name" value="KOW"/>
    <property type="match status" value="1"/>
</dbReference>
<dbReference type="InterPro" id="IPR001062">
    <property type="entry name" value="Transcrpt_antiterm_NusG"/>
</dbReference>
<evidence type="ECO:0000259" key="9">
    <source>
        <dbReference type="SMART" id="SM00739"/>
    </source>
</evidence>
<dbReference type="PANTHER" id="PTHR30265">
    <property type="entry name" value="RHO-INTERACTING TRANSCRIPTION TERMINATION FACTOR NUSG"/>
    <property type="match status" value="1"/>
</dbReference>
<keyword evidence="4 5" id="KW-0804">Transcription</keyword>
<evidence type="ECO:0000313" key="11">
    <source>
        <dbReference type="Proteomes" id="UP000264062"/>
    </source>
</evidence>
<dbReference type="Proteomes" id="UP000264062">
    <property type="component" value="Unassembled WGS sequence"/>
</dbReference>
<dbReference type="GO" id="GO:0005829">
    <property type="term" value="C:cytosol"/>
    <property type="evidence" value="ECO:0007669"/>
    <property type="project" value="UniProtKB-ARBA"/>
</dbReference>
<dbReference type="GO" id="GO:0032784">
    <property type="term" value="P:regulation of DNA-templated transcription elongation"/>
    <property type="evidence" value="ECO:0007669"/>
    <property type="project" value="InterPro"/>
</dbReference>
<dbReference type="CDD" id="cd09891">
    <property type="entry name" value="NGN_Bact_1"/>
    <property type="match status" value="1"/>
</dbReference>
<evidence type="ECO:0000256" key="4">
    <source>
        <dbReference type="ARBA" id="ARBA00023163"/>
    </source>
</evidence>
<dbReference type="InterPro" id="IPR008991">
    <property type="entry name" value="Translation_prot_SH3-like_sf"/>
</dbReference>
<dbReference type="InterPro" id="IPR047050">
    <property type="entry name" value="NGN"/>
</dbReference>
<evidence type="ECO:0000256" key="3">
    <source>
        <dbReference type="ARBA" id="ARBA00023015"/>
    </source>
</evidence>
<dbReference type="SMART" id="SM00738">
    <property type="entry name" value="NGN"/>
    <property type="match status" value="1"/>
</dbReference>
<evidence type="ECO:0000256" key="7">
    <source>
        <dbReference type="RuleBase" id="RU000538"/>
    </source>
</evidence>
<dbReference type="FunFam" id="2.30.30.30:FF:000002">
    <property type="entry name" value="Transcription termination/antitermination factor NusG"/>
    <property type="match status" value="1"/>
</dbReference>
<dbReference type="SUPFAM" id="SSF50104">
    <property type="entry name" value="Translation proteins SH3-like domain"/>
    <property type="match status" value="1"/>
</dbReference>
<dbReference type="PRINTS" id="PR00338">
    <property type="entry name" value="NUSGTNSCPFCT"/>
</dbReference>
<dbReference type="CDD" id="cd06091">
    <property type="entry name" value="KOW_NusG"/>
    <property type="match status" value="1"/>
</dbReference>
<dbReference type="InterPro" id="IPR043425">
    <property type="entry name" value="NusG-like"/>
</dbReference>
<comment type="function">
    <text evidence="5 7">Participates in transcription elongation, termination and antitermination.</text>
</comment>
<gene>
    <name evidence="5 10" type="primary">nusG</name>
    <name evidence="10" type="ORF">DCW38_08445</name>
</gene>
<reference evidence="10 11" key="1">
    <citation type="journal article" date="2018" name="Nat. Biotechnol.">
        <title>A standardized bacterial taxonomy based on genome phylogeny substantially revises the tree of life.</title>
        <authorList>
            <person name="Parks D.H."/>
            <person name="Chuvochina M."/>
            <person name="Waite D.W."/>
            <person name="Rinke C."/>
            <person name="Skarshewski A."/>
            <person name="Chaumeil P.A."/>
            <person name="Hugenholtz P."/>
        </authorList>
    </citation>
    <scope>NUCLEOTIDE SEQUENCE [LARGE SCALE GENOMIC DNA]</scope>
    <source>
        <strain evidence="10">UBA9956</strain>
    </source>
</reference>
<evidence type="ECO:0000256" key="6">
    <source>
        <dbReference type="NCBIfam" id="TIGR00922"/>
    </source>
</evidence>
<comment type="caution">
    <text evidence="10">The sequence shown here is derived from an EMBL/GenBank/DDBJ whole genome shotgun (WGS) entry which is preliminary data.</text>
</comment>
<feature type="domain" description="NusG-like N-terminal" evidence="8">
    <location>
        <begin position="1"/>
        <end position="108"/>
    </location>
</feature>
<dbReference type="SUPFAM" id="SSF82679">
    <property type="entry name" value="N-utilization substance G protein NusG, N-terminal domain"/>
    <property type="match status" value="1"/>
</dbReference>
<dbReference type="InterPro" id="IPR036735">
    <property type="entry name" value="NGN_dom_sf"/>
</dbReference>
<dbReference type="GO" id="GO:0006353">
    <property type="term" value="P:DNA-templated transcription termination"/>
    <property type="evidence" value="ECO:0007669"/>
    <property type="project" value="UniProtKB-UniRule"/>
</dbReference>
<accession>A0A350HCC2</accession>
<dbReference type="Gene3D" id="2.30.30.30">
    <property type="match status" value="1"/>
</dbReference>
<dbReference type="GO" id="GO:0031564">
    <property type="term" value="P:transcription antitermination"/>
    <property type="evidence" value="ECO:0007669"/>
    <property type="project" value="UniProtKB-UniRule"/>
</dbReference>